<dbReference type="SUPFAM" id="SSF55961">
    <property type="entry name" value="Bet v1-like"/>
    <property type="match status" value="1"/>
</dbReference>
<dbReference type="InterPro" id="IPR023393">
    <property type="entry name" value="START-like_dom_sf"/>
</dbReference>
<dbReference type="RefSeq" id="WP_093610317.1">
    <property type="nucleotide sequence ID" value="NZ_FNFF01000005.1"/>
</dbReference>
<keyword evidence="7" id="KW-1185">Reference proteome</keyword>
<proteinExistence type="inferred from homology"/>
<dbReference type="CDD" id="cd07814">
    <property type="entry name" value="SRPBCC_CalC_Aha1-like"/>
    <property type="match status" value="1"/>
</dbReference>
<dbReference type="GO" id="GO:0003700">
    <property type="term" value="F:DNA-binding transcription factor activity"/>
    <property type="evidence" value="ECO:0007669"/>
    <property type="project" value="InterPro"/>
</dbReference>
<evidence type="ECO:0000313" key="7">
    <source>
        <dbReference type="Proteomes" id="UP000199155"/>
    </source>
</evidence>
<evidence type="ECO:0000256" key="3">
    <source>
        <dbReference type="ARBA" id="ARBA00023125"/>
    </source>
</evidence>
<dbReference type="InterPro" id="IPR001845">
    <property type="entry name" value="HTH_ArsR_DNA-bd_dom"/>
</dbReference>
<feature type="domain" description="HTH arsR-type" evidence="5">
    <location>
        <begin position="1"/>
        <end position="94"/>
    </location>
</feature>
<gene>
    <name evidence="6" type="ORF">SAMN05421806_105163</name>
</gene>
<keyword evidence="3" id="KW-0238">DNA-binding</keyword>
<protein>
    <submittedName>
        <fullName evidence="6">Uncharacterized conserved protein YndB, AHSA1/START domain</fullName>
    </submittedName>
</protein>
<dbReference type="PROSITE" id="PS50987">
    <property type="entry name" value="HTH_ARSR_2"/>
    <property type="match status" value="1"/>
</dbReference>
<dbReference type="Pfam" id="PF12840">
    <property type="entry name" value="HTH_20"/>
    <property type="match status" value="1"/>
</dbReference>
<dbReference type="STRING" id="417292.SAMN05421806_105163"/>
<dbReference type="NCBIfam" id="NF033788">
    <property type="entry name" value="HTH_metalloreg"/>
    <property type="match status" value="1"/>
</dbReference>
<dbReference type="InterPro" id="IPR013538">
    <property type="entry name" value="ASHA1/2-like_C"/>
</dbReference>
<dbReference type="Proteomes" id="UP000199155">
    <property type="component" value="Unassembled WGS sequence"/>
</dbReference>
<dbReference type="PANTHER" id="PTHR33154">
    <property type="entry name" value="TRANSCRIPTIONAL REGULATOR, ARSR FAMILY"/>
    <property type="match status" value="1"/>
</dbReference>
<evidence type="ECO:0000256" key="4">
    <source>
        <dbReference type="ARBA" id="ARBA00023163"/>
    </source>
</evidence>
<organism evidence="6 7">
    <name type="scientific">Streptomyces indicus</name>
    <dbReference type="NCBI Taxonomy" id="417292"/>
    <lineage>
        <taxon>Bacteria</taxon>
        <taxon>Bacillati</taxon>
        <taxon>Actinomycetota</taxon>
        <taxon>Actinomycetes</taxon>
        <taxon>Kitasatosporales</taxon>
        <taxon>Streptomycetaceae</taxon>
        <taxon>Streptomyces</taxon>
    </lineage>
</organism>
<reference evidence="6 7" key="1">
    <citation type="submission" date="2016-10" db="EMBL/GenBank/DDBJ databases">
        <authorList>
            <person name="de Groot N.N."/>
        </authorList>
    </citation>
    <scope>NUCLEOTIDE SEQUENCE [LARGE SCALE GENOMIC DNA]</scope>
    <source>
        <strain evidence="6 7">CGMCC 4.5727</strain>
    </source>
</reference>
<evidence type="ECO:0000256" key="1">
    <source>
        <dbReference type="ARBA" id="ARBA00006817"/>
    </source>
</evidence>
<dbReference type="EMBL" id="FNFF01000005">
    <property type="protein sequence ID" value="SDK17930.1"/>
    <property type="molecule type" value="Genomic_DNA"/>
</dbReference>
<evidence type="ECO:0000256" key="2">
    <source>
        <dbReference type="ARBA" id="ARBA00023015"/>
    </source>
</evidence>
<dbReference type="PANTHER" id="PTHR33154:SF33">
    <property type="entry name" value="TRANSCRIPTIONAL REPRESSOR SDPR"/>
    <property type="match status" value="1"/>
</dbReference>
<dbReference type="Gene3D" id="3.30.530.20">
    <property type="match status" value="1"/>
</dbReference>
<dbReference type="Gene3D" id="1.10.10.10">
    <property type="entry name" value="Winged helix-like DNA-binding domain superfamily/Winged helix DNA-binding domain"/>
    <property type="match status" value="1"/>
</dbReference>
<name>A0A1G8ZUW1_9ACTN</name>
<dbReference type="OrthoDB" id="9806976at2"/>
<dbReference type="GO" id="GO:0003677">
    <property type="term" value="F:DNA binding"/>
    <property type="evidence" value="ECO:0007669"/>
    <property type="project" value="UniProtKB-KW"/>
</dbReference>
<keyword evidence="4" id="KW-0804">Transcription</keyword>
<dbReference type="CDD" id="cd00090">
    <property type="entry name" value="HTH_ARSR"/>
    <property type="match status" value="1"/>
</dbReference>
<dbReference type="InterPro" id="IPR036390">
    <property type="entry name" value="WH_DNA-bd_sf"/>
</dbReference>
<keyword evidence="2" id="KW-0805">Transcription regulation</keyword>
<dbReference type="InterPro" id="IPR011991">
    <property type="entry name" value="ArsR-like_HTH"/>
</dbReference>
<dbReference type="SUPFAM" id="SSF46785">
    <property type="entry name" value="Winged helix' DNA-binding domain"/>
    <property type="match status" value="1"/>
</dbReference>
<dbReference type="InterPro" id="IPR036388">
    <property type="entry name" value="WH-like_DNA-bd_sf"/>
</dbReference>
<evidence type="ECO:0000259" key="5">
    <source>
        <dbReference type="PROSITE" id="PS50987"/>
    </source>
</evidence>
<comment type="similarity">
    <text evidence="1">Belongs to the AHA1 family.</text>
</comment>
<dbReference type="AlphaFoldDB" id="A0A1G8ZUW1"/>
<sequence>MERIAAALGDAARWRLVELLAGRPRSVGELAELTGLRQPQTTKHLQTLVRAGLATVHPLGQRRVYAVEPATLAEFGRRVGALADMAVAQQGELDVLARYRAAVEAEAAAADRGGDRWADGRTFVFERRFAADRATVWRHWVEPDLLASWWVPPSMTVTDCVLEPEEGGRAVLDYRDADGSYRSSGRVQEAVEGERLVFDLSVHDADGGISFSGHYDLTLAEADGGTALRLALGLSGAAVEAAPFIAGIETGWGQVLDQLAAALASTRPARKGSAAQ</sequence>
<evidence type="ECO:0000313" key="6">
    <source>
        <dbReference type="EMBL" id="SDK17930.1"/>
    </source>
</evidence>
<dbReference type="InterPro" id="IPR051081">
    <property type="entry name" value="HTH_MetalResp_TranReg"/>
</dbReference>
<dbReference type="Pfam" id="PF08327">
    <property type="entry name" value="AHSA1"/>
    <property type="match status" value="1"/>
</dbReference>
<accession>A0A1G8ZUW1</accession>
<dbReference type="SMART" id="SM00418">
    <property type="entry name" value="HTH_ARSR"/>
    <property type="match status" value="1"/>
</dbReference>